<dbReference type="InterPro" id="IPR044665">
    <property type="entry name" value="E_coli_cyclophilin_A-like"/>
</dbReference>
<feature type="domain" description="PPIase cyclophilin-type" evidence="4">
    <location>
        <begin position="1"/>
        <end position="151"/>
    </location>
</feature>
<dbReference type="InterPro" id="IPR002130">
    <property type="entry name" value="Cyclophilin-type_PPIase_dom"/>
</dbReference>
<dbReference type="PROSITE" id="PS50072">
    <property type="entry name" value="CSA_PPIASE_2"/>
    <property type="match status" value="1"/>
</dbReference>
<dbReference type="GO" id="GO:0003755">
    <property type="term" value="F:peptidyl-prolyl cis-trans isomerase activity"/>
    <property type="evidence" value="ECO:0007669"/>
    <property type="project" value="UniProtKB-KW"/>
</dbReference>
<protein>
    <recommendedName>
        <fullName evidence="1">peptidylprolyl isomerase</fullName>
        <ecNumber evidence="1">5.2.1.8</ecNumber>
    </recommendedName>
</protein>
<evidence type="ECO:0000256" key="3">
    <source>
        <dbReference type="ARBA" id="ARBA00023235"/>
    </source>
</evidence>
<sequence>MVMTTRRGVIRLRLRPDAAPVTTEYIKKCIGSRLYDGRCFYRSDFVIQCGLHGSNVGNPHGNLPVNETASHVKISNIRGTAAIAHWDVPDCGNTEFFINLKTNAHLDTAYGGYCVFATVDEGDAASFSTIDAIAQAVAAGEKTVIESVTVE</sequence>
<dbReference type="AlphaFoldDB" id="A0A0G4FCB9"/>
<keyword evidence="2" id="KW-0697">Rotamase</keyword>
<organism evidence="5">
    <name type="scientific">Chromera velia CCMP2878</name>
    <dbReference type="NCBI Taxonomy" id="1169474"/>
    <lineage>
        <taxon>Eukaryota</taxon>
        <taxon>Sar</taxon>
        <taxon>Alveolata</taxon>
        <taxon>Colpodellida</taxon>
        <taxon>Chromeraceae</taxon>
        <taxon>Chromera</taxon>
    </lineage>
</organism>
<dbReference type="VEuPathDB" id="CryptoDB:Cvel_16165"/>
<name>A0A0G4FCB9_9ALVE</name>
<dbReference type="Gene3D" id="2.40.100.10">
    <property type="entry name" value="Cyclophilin-like"/>
    <property type="match status" value="1"/>
</dbReference>
<dbReference type="PANTHER" id="PTHR43246">
    <property type="entry name" value="PEPTIDYL-PROLYL CIS-TRANS ISOMERASE CYP38, CHLOROPLASTIC"/>
    <property type="match status" value="1"/>
</dbReference>
<evidence type="ECO:0000256" key="1">
    <source>
        <dbReference type="ARBA" id="ARBA00013194"/>
    </source>
</evidence>
<dbReference type="SUPFAM" id="SSF50891">
    <property type="entry name" value="Cyclophilin-like"/>
    <property type="match status" value="1"/>
</dbReference>
<keyword evidence="3" id="KW-0413">Isomerase</keyword>
<evidence type="ECO:0000259" key="4">
    <source>
        <dbReference type="PROSITE" id="PS50072"/>
    </source>
</evidence>
<accession>A0A0G4FCB9</accession>
<gene>
    <name evidence="5" type="ORF">Cvel_16165</name>
</gene>
<evidence type="ECO:0000256" key="2">
    <source>
        <dbReference type="ARBA" id="ARBA00023110"/>
    </source>
</evidence>
<dbReference type="Pfam" id="PF00160">
    <property type="entry name" value="Pro_isomerase"/>
    <property type="match status" value="1"/>
</dbReference>
<dbReference type="InterPro" id="IPR029000">
    <property type="entry name" value="Cyclophilin-like_dom_sf"/>
</dbReference>
<dbReference type="EMBL" id="CDMZ01000257">
    <property type="protein sequence ID" value="CEM10329.1"/>
    <property type="molecule type" value="Genomic_DNA"/>
</dbReference>
<evidence type="ECO:0000313" key="5">
    <source>
        <dbReference type="EMBL" id="CEM10329.1"/>
    </source>
</evidence>
<dbReference type="EC" id="5.2.1.8" evidence="1"/>
<proteinExistence type="predicted"/>
<reference evidence="5" key="1">
    <citation type="submission" date="2014-11" db="EMBL/GenBank/DDBJ databases">
        <authorList>
            <person name="Otto D Thomas"/>
            <person name="Naeem Raeece"/>
        </authorList>
    </citation>
    <scope>NUCLEOTIDE SEQUENCE</scope>
</reference>